<name>A0AA86V7A5_9FABA</name>
<dbReference type="AlphaFoldDB" id="A0AA86V7A5"/>
<protein>
    <submittedName>
        <fullName evidence="1">Uncharacterized protein</fullName>
    </submittedName>
</protein>
<dbReference type="EMBL" id="OY731400">
    <property type="protein sequence ID" value="CAJ1938935.1"/>
    <property type="molecule type" value="Genomic_DNA"/>
</dbReference>
<reference evidence="1" key="1">
    <citation type="submission" date="2023-10" db="EMBL/GenBank/DDBJ databases">
        <authorList>
            <person name="Domelevo Entfellner J.-B."/>
        </authorList>
    </citation>
    <scope>NUCLEOTIDE SEQUENCE</scope>
</reference>
<gene>
    <name evidence="1" type="ORF">AYBTSS11_LOCUS8868</name>
</gene>
<keyword evidence="2" id="KW-1185">Reference proteome</keyword>
<organism evidence="1 2">
    <name type="scientific">Sphenostylis stenocarpa</name>
    <dbReference type="NCBI Taxonomy" id="92480"/>
    <lineage>
        <taxon>Eukaryota</taxon>
        <taxon>Viridiplantae</taxon>
        <taxon>Streptophyta</taxon>
        <taxon>Embryophyta</taxon>
        <taxon>Tracheophyta</taxon>
        <taxon>Spermatophyta</taxon>
        <taxon>Magnoliopsida</taxon>
        <taxon>eudicotyledons</taxon>
        <taxon>Gunneridae</taxon>
        <taxon>Pentapetalae</taxon>
        <taxon>rosids</taxon>
        <taxon>fabids</taxon>
        <taxon>Fabales</taxon>
        <taxon>Fabaceae</taxon>
        <taxon>Papilionoideae</taxon>
        <taxon>50 kb inversion clade</taxon>
        <taxon>NPAAA clade</taxon>
        <taxon>indigoferoid/millettioid clade</taxon>
        <taxon>Phaseoleae</taxon>
        <taxon>Sphenostylis</taxon>
    </lineage>
</organism>
<proteinExistence type="predicted"/>
<evidence type="ECO:0000313" key="1">
    <source>
        <dbReference type="EMBL" id="CAJ1938935.1"/>
    </source>
</evidence>
<dbReference type="Proteomes" id="UP001189624">
    <property type="component" value="Chromosome 3"/>
</dbReference>
<accession>A0AA86V7A5</accession>
<evidence type="ECO:0000313" key="2">
    <source>
        <dbReference type="Proteomes" id="UP001189624"/>
    </source>
</evidence>
<sequence length="93" mass="9983">MPSGLSRRWMRNAHKYQNPFSAQSTINMIKHNIQLTGGAPILAASGGIFKGSTGEFIGDFSTPMGTNFAFYAKLEAAMLAIELALIEAGLIYG</sequence>
<dbReference type="Gramene" id="rna-AYBTSS11_LOCUS8868">
    <property type="protein sequence ID" value="CAJ1938935.1"/>
    <property type="gene ID" value="gene-AYBTSS11_LOCUS8868"/>
</dbReference>